<dbReference type="Pfam" id="PF01266">
    <property type="entry name" value="DAO"/>
    <property type="match status" value="1"/>
</dbReference>
<dbReference type="PANTHER" id="PTHR42720:SF1">
    <property type="entry name" value="GLYCEROL 3-PHOSPHATE OXIDASE"/>
    <property type="match status" value="1"/>
</dbReference>
<feature type="compositionally biased region" description="Polar residues" evidence="1">
    <location>
        <begin position="290"/>
        <end position="299"/>
    </location>
</feature>
<proteinExistence type="predicted"/>
<dbReference type="Gene3D" id="3.50.50.60">
    <property type="entry name" value="FAD/NAD(P)-binding domain"/>
    <property type="match status" value="1"/>
</dbReference>
<dbReference type="InterPro" id="IPR006076">
    <property type="entry name" value="FAD-dep_OxRdtase"/>
</dbReference>
<dbReference type="AlphaFoldDB" id="A0A378UWQ0"/>
<dbReference type="Proteomes" id="UP000255389">
    <property type="component" value="Unassembled WGS sequence"/>
</dbReference>
<evidence type="ECO:0000256" key="1">
    <source>
        <dbReference type="SAM" id="MobiDB-lite"/>
    </source>
</evidence>
<dbReference type="GO" id="GO:0003973">
    <property type="term" value="F:(S)-2-hydroxy-acid oxidase activity"/>
    <property type="evidence" value="ECO:0007669"/>
    <property type="project" value="UniProtKB-EC"/>
</dbReference>
<evidence type="ECO:0000313" key="4">
    <source>
        <dbReference type="Proteomes" id="UP000255389"/>
    </source>
</evidence>
<dbReference type="InterPro" id="IPR052745">
    <property type="entry name" value="G3P_Oxidase/Oxidoreductase"/>
</dbReference>
<feature type="compositionally biased region" description="Low complexity" evidence="1">
    <location>
        <begin position="260"/>
        <end position="273"/>
    </location>
</feature>
<gene>
    <name evidence="3" type="primary">lhgO</name>
    <name evidence="3" type="ORF">NCTC1542_04031</name>
</gene>
<organism evidence="3 4">
    <name type="scientific">Mycolicibacterium fortuitum</name>
    <name type="common">Mycobacterium fortuitum</name>
    <dbReference type="NCBI Taxonomy" id="1766"/>
    <lineage>
        <taxon>Bacteria</taxon>
        <taxon>Bacillati</taxon>
        <taxon>Actinomycetota</taxon>
        <taxon>Actinomycetes</taxon>
        <taxon>Mycobacteriales</taxon>
        <taxon>Mycobacteriaceae</taxon>
        <taxon>Mycolicibacterium</taxon>
    </lineage>
</organism>
<feature type="domain" description="FAD dependent oxidoreductase" evidence="2">
    <location>
        <begin position="10"/>
        <end position="253"/>
    </location>
</feature>
<evidence type="ECO:0000259" key="2">
    <source>
        <dbReference type="Pfam" id="PF01266"/>
    </source>
</evidence>
<dbReference type="EC" id="1.1.3.15" evidence="3"/>
<dbReference type="PANTHER" id="PTHR42720">
    <property type="entry name" value="GLYCEROL-3-PHOSPHATE DEHYDROGENASE"/>
    <property type="match status" value="1"/>
</dbReference>
<reference evidence="3 4" key="1">
    <citation type="submission" date="2018-06" db="EMBL/GenBank/DDBJ databases">
        <authorList>
            <consortium name="Pathogen Informatics"/>
            <person name="Doyle S."/>
        </authorList>
    </citation>
    <scope>NUCLEOTIDE SEQUENCE [LARGE SCALE GENOMIC DNA]</scope>
    <source>
        <strain evidence="3 4">NCTC1542</strain>
    </source>
</reference>
<dbReference type="InterPro" id="IPR036188">
    <property type="entry name" value="FAD/NAD-bd_sf"/>
</dbReference>
<accession>A0A378UWQ0</accession>
<sequence length="299" mass="31550">MNAPTSDVFDVAVIGAGIVGSAIARELSGYQLSVALLEGRDDVGDGTSKANTAILHTGFDAKPGTLESTMVSRGYELLSDYASRTGIPVEHTGAILVAWDDEQLAALPGLKDKAEANGYRRCEIVDAAAVYAAVPALGPGALGGLTVPDESIICTWTVNLALATDAVNRGTTLLTDHRVERIETDAEGTTLHTSAGAVRTRWVVNAAGLGADVIDNLFGFSRFTVTPRRGELIVYDKLARPLVDKIVLPVPTSRAREFWSAPPSTATSCSAPPRRTSQTAPPPGPRRVDSSSSWKRVAR</sequence>
<dbReference type="Gene3D" id="3.30.9.10">
    <property type="entry name" value="D-Amino Acid Oxidase, subunit A, domain 2"/>
    <property type="match status" value="1"/>
</dbReference>
<evidence type="ECO:0000313" key="3">
    <source>
        <dbReference type="EMBL" id="SUA02563.1"/>
    </source>
</evidence>
<dbReference type="EMBL" id="UGQY01000004">
    <property type="protein sequence ID" value="SUA02563.1"/>
    <property type="molecule type" value="Genomic_DNA"/>
</dbReference>
<keyword evidence="3" id="KW-0560">Oxidoreductase</keyword>
<name>A0A378UWQ0_MYCFO</name>
<protein>
    <submittedName>
        <fullName evidence="3">FAD dependent oxidoreductase</fullName>
        <ecNumber evidence="3">1.1.3.15</ecNumber>
    </submittedName>
</protein>
<dbReference type="SUPFAM" id="SSF51905">
    <property type="entry name" value="FAD/NAD(P)-binding domain"/>
    <property type="match status" value="1"/>
</dbReference>
<feature type="region of interest" description="Disordered" evidence="1">
    <location>
        <begin position="259"/>
        <end position="299"/>
    </location>
</feature>